<dbReference type="Proteomes" id="UP000262320">
    <property type="component" value="Segment"/>
</dbReference>
<dbReference type="EMBL" id="MH675552">
    <property type="protein sequence ID" value="AXQ62649.1"/>
    <property type="molecule type" value="Genomic_DNA"/>
</dbReference>
<proteinExistence type="predicted"/>
<keyword evidence="1" id="KW-0175">Coiled coil</keyword>
<evidence type="ECO:0000313" key="3">
    <source>
        <dbReference type="Proteomes" id="UP000262320"/>
    </source>
</evidence>
<evidence type="ECO:0000313" key="2">
    <source>
        <dbReference type="EMBL" id="AXQ62649.1"/>
    </source>
</evidence>
<name>A0A385DVP6_BPCA1</name>
<accession>A0A385DVP6</accession>
<feature type="coiled-coil region" evidence="1">
    <location>
        <begin position="28"/>
        <end position="76"/>
    </location>
</feature>
<evidence type="ECO:0000256" key="1">
    <source>
        <dbReference type="SAM" id="Coils"/>
    </source>
</evidence>
<organism evidence="2 3">
    <name type="scientific">Bacteroides phage crAss001</name>
    <name type="common">Bacteroides phage PhiCrAss001</name>
    <dbReference type="NCBI Taxonomy" id="2301731"/>
    <lineage>
        <taxon>Viruses</taxon>
        <taxon>Duplodnaviria</taxon>
        <taxon>Heunggongvirae</taxon>
        <taxon>Uroviricota</taxon>
        <taxon>Caudoviricetes</taxon>
        <taxon>Crassvirales</taxon>
        <taxon>Steigviridae</taxon>
        <taxon>Asinivirinae</taxon>
        <taxon>Kehishuvirus</taxon>
        <taxon>Kehishuvirus primarius</taxon>
    </lineage>
</organism>
<protein>
    <submittedName>
        <fullName evidence="2">Uncharacterized protein</fullName>
    </submittedName>
</protein>
<gene>
    <name evidence="2" type="ORF">crAss001_6</name>
</gene>
<keyword evidence="3" id="KW-1185">Reference proteome</keyword>
<sequence>MKEIRSKMIVEDRSKVKAVHFKYPEMMSENAQEEIKNNYNELLSLEEELYSAREVVRELEKKLTEKKKKFDEKTLLCTLEFETSEKDIVNYESHVLFKGMGNDTLGHYST</sequence>
<organismHost>
    <name type="scientific">Bacteroides intestinalis</name>
    <dbReference type="NCBI Taxonomy" id="329854"/>
</organismHost>
<reference evidence="2 3" key="1">
    <citation type="submission" date="2018-07" db="EMBL/GenBank/DDBJ databases">
        <title>PhiCrAss001, a member of the most abundant bacteriophage family in the human gut, infects Bacteroides.</title>
        <authorList>
            <person name="Shkoporov A.N."/>
            <person name="Khokhlova E.V."/>
            <person name="Fitzgerald C.B."/>
            <person name="Stockdale S.R."/>
            <person name="Draper L.A."/>
            <person name="Ross R.P."/>
            <person name="Hill C."/>
        </authorList>
    </citation>
    <scope>NUCLEOTIDE SEQUENCE [LARGE SCALE GENOMIC DNA]</scope>
    <source>
        <strain evidence="3">crAss001</strain>
    </source>
</reference>